<evidence type="ECO:0000313" key="1">
    <source>
        <dbReference type="EMBL" id="RDX97873.1"/>
    </source>
</evidence>
<sequence>MMWWLSGVLGEARTDIEEPVAVKDSKIEAGSSSFVPRSLPVFDGKLFDNWRVKMLAVFGFQNVIEVVTVGFVEPRRNATQEQRLIFKQQQKLDSETQFLIYQCVNSKILNKISNASTSKEA</sequence>
<evidence type="ECO:0008006" key="3">
    <source>
        <dbReference type="Google" id="ProtNLM"/>
    </source>
</evidence>
<gene>
    <name evidence="1" type="ORF">CR513_19296</name>
</gene>
<name>A0A371H5C6_MUCPR</name>
<organism evidence="1 2">
    <name type="scientific">Mucuna pruriens</name>
    <name type="common">Velvet bean</name>
    <name type="synonym">Dolichos pruriens</name>
    <dbReference type="NCBI Taxonomy" id="157652"/>
    <lineage>
        <taxon>Eukaryota</taxon>
        <taxon>Viridiplantae</taxon>
        <taxon>Streptophyta</taxon>
        <taxon>Embryophyta</taxon>
        <taxon>Tracheophyta</taxon>
        <taxon>Spermatophyta</taxon>
        <taxon>Magnoliopsida</taxon>
        <taxon>eudicotyledons</taxon>
        <taxon>Gunneridae</taxon>
        <taxon>Pentapetalae</taxon>
        <taxon>rosids</taxon>
        <taxon>fabids</taxon>
        <taxon>Fabales</taxon>
        <taxon>Fabaceae</taxon>
        <taxon>Papilionoideae</taxon>
        <taxon>50 kb inversion clade</taxon>
        <taxon>NPAAA clade</taxon>
        <taxon>indigoferoid/millettioid clade</taxon>
        <taxon>Phaseoleae</taxon>
        <taxon>Mucuna</taxon>
    </lineage>
</organism>
<dbReference type="AlphaFoldDB" id="A0A371H5C6"/>
<evidence type="ECO:0000313" key="2">
    <source>
        <dbReference type="Proteomes" id="UP000257109"/>
    </source>
</evidence>
<dbReference type="OrthoDB" id="2783063at2759"/>
<dbReference type="Proteomes" id="UP000257109">
    <property type="component" value="Unassembled WGS sequence"/>
</dbReference>
<reference evidence="1" key="1">
    <citation type="submission" date="2018-05" db="EMBL/GenBank/DDBJ databases">
        <title>Draft genome of Mucuna pruriens seed.</title>
        <authorList>
            <person name="Nnadi N.E."/>
            <person name="Vos R."/>
            <person name="Hasami M.H."/>
            <person name="Devisetty U.K."/>
            <person name="Aguiy J.C."/>
        </authorList>
    </citation>
    <scope>NUCLEOTIDE SEQUENCE [LARGE SCALE GENOMIC DNA]</scope>
    <source>
        <strain evidence="1">JCA_2017</strain>
    </source>
</reference>
<dbReference type="EMBL" id="QJKJ01003555">
    <property type="protein sequence ID" value="RDX97873.1"/>
    <property type="molecule type" value="Genomic_DNA"/>
</dbReference>
<comment type="caution">
    <text evidence="1">The sequence shown here is derived from an EMBL/GenBank/DDBJ whole genome shotgun (WGS) entry which is preliminary data.</text>
</comment>
<keyword evidence="2" id="KW-1185">Reference proteome</keyword>
<feature type="non-terminal residue" evidence="1">
    <location>
        <position position="1"/>
    </location>
</feature>
<proteinExistence type="predicted"/>
<protein>
    <recommendedName>
        <fullName evidence="3">Retrotransposon Copia-like N-terminal domain-containing protein</fullName>
    </recommendedName>
</protein>
<accession>A0A371H5C6</accession>